<comment type="caution">
    <text evidence="2">The sequence shown here is derived from an EMBL/GenBank/DDBJ whole genome shotgun (WGS) entry which is preliminary data.</text>
</comment>
<name>A0A3M7SQC3_BRAPC</name>
<keyword evidence="1" id="KW-0472">Membrane</keyword>
<proteinExistence type="predicted"/>
<keyword evidence="3" id="KW-1185">Reference proteome</keyword>
<keyword evidence="1" id="KW-0812">Transmembrane</keyword>
<dbReference type="EMBL" id="REGN01000964">
    <property type="protein sequence ID" value="RNA37882.1"/>
    <property type="molecule type" value="Genomic_DNA"/>
</dbReference>
<protein>
    <submittedName>
        <fullName evidence="2">Uncharacterized protein</fullName>
    </submittedName>
</protein>
<evidence type="ECO:0000256" key="1">
    <source>
        <dbReference type="SAM" id="Phobius"/>
    </source>
</evidence>
<feature type="transmembrane region" description="Helical" evidence="1">
    <location>
        <begin position="25"/>
        <end position="43"/>
    </location>
</feature>
<evidence type="ECO:0000313" key="2">
    <source>
        <dbReference type="EMBL" id="RNA37882.1"/>
    </source>
</evidence>
<reference evidence="2 3" key="1">
    <citation type="journal article" date="2018" name="Sci. Rep.">
        <title>Genomic signatures of local adaptation to the degree of environmental predictability in rotifers.</title>
        <authorList>
            <person name="Franch-Gras L."/>
            <person name="Hahn C."/>
            <person name="Garcia-Roger E.M."/>
            <person name="Carmona M.J."/>
            <person name="Serra M."/>
            <person name="Gomez A."/>
        </authorList>
    </citation>
    <scope>NUCLEOTIDE SEQUENCE [LARGE SCALE GENOMIC DNA]</scope>
    <source>
        <strain evidence="2">HYR1</strain>
    </source>
</reference>
<accession>A0A3M7SQC3</accession>
<dbReference type="AlphaFoldDB" id="A0A3M7SQC3"/>
<organism evidence="2 3">
    <name type="scientific">Brachionus plicatilis</name>
    <name type="common">Marine rotifer</name>
    <name type="synonym">Brachionus muelleri</name>
    <dbReference type="NCBI Taxonomy" id="10195"/>
    <lineage>
        <taxon>Eukaryota</taxon>
        <taxon>Metazoa</taxon>
        <taxon>Spiralia</taxon>
        <taxon>Gnathifera</taxon>
        <taxon>Rotifera</taxon>
        <taxon>Eurotatoria</taxon>
        <taxon>Monogononta</taxon>
        <taxon>Pseudotrocha</taxon>
        <taxon>Ploima</taxon>
        <taxon>Brachionidae</taxon>
        <taxon>Brachionus</taxon>
    </lineage>
</organism>
<gene>
    <name evidence="2" type="ORF">BpHYR1_047585</name>
</gene>
<keyword evidence="1" id="KW-1133">Transmembrane helix</keyword>
<evidence type="ECO:0000313" key="3">
    <source>
        <dbReference type="Proteomes" id="UP000276133"/>
    </source>
</evidence>
<sequence>MGCLVKGIFFLYFFLYFYDETLAKYHGIAIGFPSVLLTFAYLNKKLELKKYFKIWYKLIKNLWSVWELIVPGMTKQTHRIYGTPDSTS</sequence>
<dbReference type="Proteomes" id="UP000276133">
    <property type="component" value="Unassembled WGS sequence"/>
</dbReference>